<sequence>MTWTPGQNKVTGLISLPRLSFTDNWGCAVQAFFQLQIPLMHGTGAYWSQSLSRMMETVVDQGFEYAITLDYDTVFYAGHVKELIRLMNDNPDAGAIWATQVRQHDDVILCGVYEEDGKTPKLVSVNDFDGDITKATAGHFGLTIFRCESLKAIPKPWMRGIPNKDGEWNNGKIDPDWSFWLNAREAGLVVYQANRVRVGHMQTMVSWPGDDFRPVHQYLMDWRENQHPDVVHAYPDASDARPLLTAYRTYKHGRPPARLHDEPPIEHVVNDGKIRLNLGSGDHVVPGYINIDRKLGTEAYPLDYPDESVDVIRVSHLLEHFAMREVPAVLTDWVRALKPGGVLKLAVPDFDFIIKSRQEENGHPWPLYLFGGQLDDDDFHKSPCSKKDIARLMVYCGLDQISQWTSEIDDAAAMEVSLNLQGVKTATNIDGSTEIRECISGYEWLQEKANNIYSQFGEDGVLAAIFERIGTENKWCFEAGAFDGITLSNTRALGEKGWTRILVESDAKAVAGLESNTLTNDKISHETLEKDGEHSLDAILSRYEAPKDIDLVSLDIDGDEDQIWVGVTHYTPRVVVVEYVTSTETCTKRVLQAGALMGYTPVFLSKSNLIFVRTDLLGLLRGMVPKDEDNAGKAN</sequence>
<dbReference type="InterPro" id="IPR029044">
    <property type="entry name" value="Nucleotide-diphossugar_trans"/>
</dbReference>
<dbReference type="SUPFAM" id="SSF53335">
    <property type="entry name" value="S-adenosyl-L-methionine-dependent methyltransferases"/>
    <property type="match status" value="1"/>
</dbReference>
<dbReference type="AlphaFoldDB" id="A0A0F9TW01"/>
<dbReference type="Pfam" id="PF08241">
    <property type="entry name" value="Methyltransf_11"/>
    <property type="match status" value="1"/>
</dbReference>
<evidence type="ECO:0000259" key="1">
    <source>
        <dbReference type="Pfam" id="PF08241"/>
    </source>
</evidence>
<proteinExistence type="predicted"/>
<dbReference type="GO" id="GO:0008757">
    <property type="term" value="F:S-adenosylmethionine-dependent methyltransferase activity"/>
    <property type="evidence" value="ECO:0007669"/>
    <property type="project" value="InterPro"/>
</dbReference>
<dbReference type="Gene3D" id="3.40.50.150">
    <property type="entry name" value="Vaccinia Virus protein VP39"/>
    <property type="match status" value="1"/>
</dbReference>
<dbReference type="InterPro" id="IPR029063">
    <property type="entry name" value="SAM-dependent_MTases_sf"/>
</dbReference>
<evidence type="ECO:0000313" key="2">
    <source>
        <dbReference type="EMBL" id="KKN83504.1"/>
    </source>
</evidence>
<dbReference type="EMBL" id="LAZR01000183">
    <property type="protein sequence ID" value="KKN83504.1"/>
    <property type="molecule type" value="Genomic_DNA"/>
</dbReference>
<feature type="domain" description="Methyltransferase type 11" evidence="1">
    <location>
        <begin position="299"/>
        <end position="343"/>
    </location>
</feature>
<dbReference type="InterPro" id="IPR013216">
    <property type="entry name" value="Methyltransf_11"/>
</dbReference>
<dbReference type="SUPFAM" id="SSF53448">
    <property type="entry name" value="Nucleotide-diphospho-sugar transferases"/>
    <property type="match status" value="1"/>
</dbReference>
<organism evidence="2">
    <name type="scientific">marine sediment metagenome</name>
    <dbReference type="NCBI Taxonomy" id="412755"/>
    <lineage>
        <taxon>unclassified sequences</taxon>
        <taxon>metagenomes</taxon>
        <taxon>ecological metagenomes</taxon>
    </lineage>
</organism>
<dbReference type="CDD" id="cd02440">
    <property type="entry name" value="AdoMet_MTases"/>
    <property type="match status" value="1"/>
</dbReference>
<gene>
    <name evidence="2" type="ORF">LCGC14_0297420</name>
</gene>
<protein>
    <recommendedName>
        <fullName evidence="1">Methyltransferase type 11 domain-containing protein</fullName>
    </recommendedName>
</protein>
<comment type="caution">
    <text evidence="2">The sequence shown here is derived from an EMBL/GenBank/DDBJ whole genome shotgun (WGS) entry which is preliminary data.</text>
</comment>
<name>A0A0F9TW01_9ZZZZ</name>
<accession>A0A0F9TW01</accession>
<reference evidence="2" key="1">
    <citation type="journal article" date="2015" name="Nature">
        <title>Complex archaea that bridge the gap between prokaryotes and eukaryotes.</title>
        <authorList>
            <person name="Spang A."/>
            <person name="Saw J.H."/>
            <person name="Jorgensen S.L."/>
            <person name="Zaremba-Niedzwiedzka K."/>
            <person name="Martijn J."/>
            <person name="Lind A.E."/>
            <person name="van Eijk R."/>
            <person name="Schleper C."/>
            <person name="Guy L."/>
            <person name="Ettema T.J."/>
        </authorList>
    </citation>
    <scope>NUCLEOTIDE SEQUENCE</scope>
</reference>